<evidence type="ECO:0000256" key="4">
    <source>
        <dbReference type="ARBA" id="ARBA00006376"/>
    </source>
</evidence>
<dbReference type="GO" id="GO:0004372">
    <property type="term" value="F:glycine hydroxymethyltransferase activity"/>
    <property type="evidence" value="ECO:0007669"/>
    <property type="project" value="UniProtKB-UniRule"/>
</dbReference>
<comment type="function">
    <text evidence="11">Catalyzes the reversible interconversion of serine and glycine with tetrahydrofolate (THF) serving as the one-carbon carrier. This reaction serves as the major source of one-carbon groups required for the biosynthesis of purines, thymidylate, methionine, and other important biomolecules. Also exhibits THF-independent aldolase activity toward beta-hydroxyamino acids, producing glycine and aldehydes, via a retro-aldol mechanism.</text>
</comment>
<feature type="binding site" evidence="11">
    <location>
        <position position="126"/>
    </location>
    <ligand>
        <name>(6S)-5,6,7,8-tetrahydrofolate</name>
        <dbReference type="ChEBI" id="CHEBI:57453"/>
    </ligand>
</feature>
<dbReference type="InterPro" id="IPR015421">
    <property type="entry name" value="PyrdxlP-dep_Trfase_major"/>
</dbReference>
<dbReference type="RefSeq" id="WP_005431011.1">
    <property type="nucleotide sequence ID" value="NZ_KE150480.1"/>
</dbReference>
<dbReference type="eggNOG" id="COG0112">
    <property type="taxonomic scope" value="Bacteria"/>
</dbReference>
<dbReference type="InterPro" id="IPR015422">
    <property type="entry name" value="PyrdxlP-dep_Trfase_small"/>
</dbReference>
<evidence type="ECO:0000256" key="1">
    <source>
        <dbReference type="ARBA" id="ARBA00001528"/>
    </source>
</evidence>
<dbReference type="InterPro" id="IPR049943">
    <property type="entry name" value="Ser_HO-MeTrfase-like"/>
</dbReference>
<comment type="pathway">
    <text evidence="11">Amino-acid biosynthesis; glycine biosynthesis; glycine from L-serine: step 1/1.</text>
</comment>
<evidence type="ECO:0000256" key="8">
    <source>
        <dbReference type="ARBA" id="ARBA00022605"/>
    </source>
</evidence>
<evidence type="ECO:0000256" key="6">
    <source>
        <dbReference type="ARBA" id="ARBA00022490"/>
    </source>
</evidence>
<dbReference type="InterPro" id="IPR015424">
    <property type="entry name" value="PyrdxlP-dep_Trfase"/>
</dbReference>
<evidence type="ECO:0000256" key="5">
    <source>
        <dbReference type="ARBA" id="ARBA00011738"/>
    </source>
</evidence>
<dbReference type="Proteomes" id="UP000014400">
    <property type="component" value="Unassembled WGS sequence"/>
</dbReference>
<dbReference type="PROSITE" id="PS00096">
    <property type="entry name" value="SHMT"/>
    <property type="match status" value="1"/>
</dbReference>
<dbReference type="SUPFAM" id="SSF53383">
    <property type="entry name" value="PLP-dependent transferases"/>
    <property type="match status" value="1"/>
</dbReference>
<reference evidence="14 15" key="1">
    <citation type="submission" date="2013-04" db="EMBL/GenBank/DDBJ databases">
        <title>The Genome Sequence of Sutterella wadsworthensis HGA0223.</title>
        <authorList>
            <consortium name="The Broad Institute Genomics Platform"/>
            <person name="Earl A."/>
            <person name="Ward D."/>
            <person name="Feldgarden M."/>
            <person name="Gevers D."/>
            <person name="Schmidt T.M."/>
            <person name="Dover J."/>
            <person name="Dai D."/>
            <person name="Walker B."/>
            <person name="Young S."/>
            <person name="Zeng Q."/>
            <person name="Gargeya S."/>
            <person name="Fitzgerald M."/>
            <person name="Haas B."/>
            <person name="Abouelleil A."/>
            <person name="Allen A.W."/>
            <person name="Alvarado L."/>
            <person name="Arachchi H.M."/>
            <person name="Berlin A.M."/>
            <person name="Chapman S.B."/>
            <person name="Gainer-Dewar J."/>
            <person name="Goldberg J."/>
            <person name="Griggs A."/>
            <person name="Gujja S."/>
            <person name="Hansen M."/>
            <person name="Howarth C."/>
            <person name="Imamovic A."/>
            <person name="Ireland A."/>
            <person name="Larimer J."/>
            <person name="McCowan C."/>
            <person name="Murphy C."/>
            <person name="Pearson M."/>
            <person name="Poon T.W."/>
            <person name="Priest M."/>
            <person name="Roberts A."/>
            <person name="Saif S."/>
            <person name="Shea T."/>
            <person name="Sisk P."/>
            <person name="Sykes S."/>
            <person name="Wortman J."/>
            <person name="Nusbaum C."/>
            <person name="Birren B."/>
        </authorList>
    </citation>
    <scope>NUCLEOTIDE SEQUENCE [LARGE SCALE GENOMIC DNA]</scope>
    <source>
        <strain evidence="14 15">HGA0223</strain>
    </source>
</reference>
<dbReference type="GO" id="GO:0035999">
    <property type="term" value="P:tetrahydrofolate interconversion"/>
    <property type="evidence" value="ECO:0007669"/>
    <property type="project" value="UniProtKB-UniRule"/>
</dbReference>
<feature type="domain" description="Serine hydroxymethyltransferase-like" evidence="13">
    <location>
        <begin position="10"/>
        <end position="387"/>
    </location>
</feature>
<keyword evidence="7 11" id="KW-0554">One-carbon metabolism</keyword>
<dbReference type="HOGENOM" id="CLU_022477_2_1_4"/>
<dbReference type="NCBIfam" id="NF000586">
    <property type="entry name" value="PRK00011.1"/>
    <property type="match status" value="1"/>
</dbReference>
<comment type="cofactor">
    <cofactor evidence="2 11 12">
        <name>pyridoxal 5'-phosphate</name>
        <dbReference type="ChEBI" id="CHEBI:597326"/>
    </cofactor>
</comment>
<dbReference type="GO" id="GO:0008168">
    <property type="term" value="F:methyltransferase activity"/>
    <property type="evidence" value="ECO:0007669"/>
    <property type="project" value="UniProtKB-KW"/>
</dbReference>
<feature type="modified residue" description="N6-(pyridoxal phosphate)lysine" evidence="11 12">
    <location>
        <position position="234"/>
    </location>
</feature>
<dbReference type="GeneID" id="64062106"/>
<evidence type="ECO:0000313" key="14">
    <source>
        <dbReference type="EMBL" id="EPE02098.1"/>
    </source>
</evidence>
<dbReference type="UniPathway" id="UPA00288">
    <property type="reaction ID" value="UER01023"/>
</dbReference>
<evidence type="ECO:0000256" key="12">
    <source>
        <dbReference type="PIRSR" id="PIRSR000412-50"/>
    </source>
</evidence>
<comment type="catalytic activity">
    <reaction evidence="1 11">
        <text>(6R)-5,10-methylene-5,6,7,8-tetrahydrofolate + glycine + H2O = (6S)-5,6,7,8-tetrahydrofolate + L-serine</text>
        <dbReference type="Rhea" id="RHEA:15481"/>
        <dbReference type="ChEBI" id="CHEBI:15377"/>
        <dbReference type="ChEBI" id="CHEBI:15636"/>
        <dbReference type="ChEBI" id="CHEBI:33384"/>
        <dbReference type="ChEBI" id="CHEBI:57305"/>
        <dbReference type="ChEBI" id="CHEBI:57453"/>
        <dbReference type="EC" id="2.1.2.1"/>
    </reaction>
</comment>
<keyword evidence="9 11" id="KW-0808">Transferase</keyword>
<keyword evidence="14" id="KW-0489">Methyltransferase</keyword>
<dbReference type="STRING" id="1203554.HMPREF1476_00032"/>
<dbReference type="GO" id="GO:0030170">
    <property type="term" value="F:pyridoxal phosphate binding"/>
    <property type="evidence" value="ECO:0007669"/>
    <property type="project" value="UniProtKB-UniRule"/>
</dbReference>
<evidence type="ECO:0000256" key="7">
    <source>
        <dbReference type="ARBA" id="ARBA00022563"/>
    </source>
</evidence>
<keyword evidence="6 11" id="KW-0963">Cytoplasm</keyword>
<evidence type="ECO:0000256" key="3">
    <source>
        <dbReference type="ARBA" id="ARBA00004496"/>
    </source>
</evidence>
<dbReference type="InterPro" id="IPR039429">
    <property type="entry name" value="SHMT-like_dom"/>
</dbReference>
<dbReference type="Pfam" id="PF00464">
    <property type="entry name" value="SHMT"/>
    <property type="match status" value="1"/>
</dbReference>
<evidence type="ECO:0000256" key="2">
    <source>
        <dbReference type="ARBA" id="ARBA00001933"/>
    </source>
</evidence>
<evidence type="ECO:0000256" key="11">
    <source>
        <dbReference type="HAMAP-Rule" id="MF_00051"/>
    </source>
</evidence>
<gene>
    <name evidence="11" type="primary">glyA</name>
    <name evidence="14" type="ORF">HMPREF1476_00032</name>
</gene>
<dbReference type="PATRIC" id="fig|1203554.3.peg.20"/>
<dbReference type="CDD" id="cd00378">
    <property type="entry name" value="SHMT"/>
    <property type="match status" value="1"/>
</dbReference>
<dbReference type="GO" id="GO:0019264">
    <property type="term" value="P:glycine biosynthetic process from serine"/>
    <property type="evidence" value="ECO:0007669"/>
    <property type="project" value="UniProtKB-UniRule"/>
</dbReference>
<feature type="site" description="Plays an important role in substrate specificity" evidence="11">
    <location>
        <position position="233"/>
    </location>
</feature>
<dbReference type="GO" id="GO:0005829">
    <property type="term" value="C:cytosol"/>
    <property type="evidence" value="ECO:0007669"/>
    <property type="project" value="TreeGrafter"/>
</dbReference>
<dbReference type="InterPro" id="IPR001085">
    <property type="entry name" value="Ser_HO-MeTrfase"/>
</dbReference>
<comment type="caution">
    <text evidence="14">The sequence shown here is derived from an EMBL/GenBank/DDBJ whole genome shotgun (WGS) entry which is preliminary data.</text>
</comment>
<evidence type="ECO:0000256" key="10">
    <source>
        <dbReference type="ARBA" id="ARBA00022898"/>
    </source>
</evidence>
<dbReference type="InterPro" id="IPR019798">
    <property type="entry name" value="Ser_HO-MeTrfase_PLP_BS"/>
</dbReference>
<dbReference type="Gene3D" id="3.90.1150.10">
    <property type="entry name" value="Aspartate Aminotransferase, domain 1"/>
    <property type="match status" value="1"/>
</dbReference>
<dbReference type="PIRSF" id="PIRSF000412">
    <property type="entry name" value="SHMT"/>
    <property type="match status" value="1"/>
</dbReference>
<comment type="subcellular location">
    <subcellularLocation>
        <location evidence="3 11">Cytoplasm</location>
    </subcellularLocation>
</comment>
<dbReference type="PANTHER" id="PTHR11680:SF50">
    <property type="entry name" value="SERINE HYDROXYMETHYLTRANSFERASE"/>
    <property type="match status" value="1"/>
</dbReference>
<protein>
    <recommendedName>
        <fullName evidence="11">Serine hydroxymethyltransferase</fullName>
        <shortName evidence="11">SHMT</shortName>
        <shortName evidence="11">Serine methylase</shortName>
        <ecNumber evidence="11">2.1.2.1</ecNumber>
    </recommendedName>
</protein>
<dbReference type="EMBL" id="ATCF01000002">
    <property type="protein sequence ID" value="EPE02098.1"/>
    <property type="molecule type" value="Genomic_DNA"/>
</dbReference>
<feature type="binding site" evidence="11">
    <location>
        <begin position="130"/>
        <end position="132"/>
    </location>
    <ligand>
        <name>(6S)-5,6,7,8-tetrahydrofolate</name>
        <dbReference type="ChEBI" id="CHEBI:57453"/>
    </ligand>
</feature>
<name>S3C7C0_9BURK</name>
<comment type="subunit">
    <text evidence="5 11">Homodimer.</text>
</comment>
<evidence type="ECO:0000256" key="9">
    <source>
        <dbReference type="ARBA" id="ARBA00022679"/>
    </source>
</evidence>
<evidence type="ECO:0000313" key="15">
    <source>
        <dbReference type="Proteomes" id="UP000014400"/>
    </source>
</evidence>
<dbReference type="FunFam" id="3.90.1150.10:FF:000003">
    <property type="entry name" value="Serine hydroxymethyltransferase"/>
    <property type="match status" value="1"/>
</dbReference>
<dbReference type="PANTHER" id="PTHR11680">
    <property type="entry name" value="SERINE HYDROXYMETHYLTRANSFERASE"/>
    <property type="match status" value="1"/>
</dbReference>
<dbReference type="GO" id="GO:0032259">
    <property type="term" value="P:methylation"/>
    <property type="evidence" value="ECO:0007669"/>
    <property type="project" value="UniProtKB-KW"/>
</dbReference>
<comment type="similarity">
    <text evidence="4 11">Belongs to the SHMT family.</text>
</comment>
<organism evidence="14 15">
    <name type="scientific">Sutterella wadsworthensis HGA0223</name>
    <dbReference type="NCBI Taxonomy" id="1203554"/>
    <lineage>
        <taxon>Bacteria</taxon>
        <taxon>Pseudomonadati</taxon>
        <taxon>Pseudomonadota</taxon>
        <taxon>Betaproteobacteria</taxon>
        <taxon>Burkholderiales</taxon>
        <taxon>Sutterellaceae</taxon>
        <taxon>Sutterella</taxon>
    </lineage>
</organism>
<accession>S3C7C0</accession>
<keyword evidence="15" id="KW-1185">Reference proteome</keyword>
<dbReference type="Gene3D" id="3.40.640.10">
    <property type="entry name" value="Type I PLP-dependent aspartate aminotransferase-like (Major domain)"/>
    <property type="match status" value="1"/>
</dbReference>
<keyword evidence="8 11" id="KW-0028">Amino-acid biosynthesis</keyword>
<dbReference type="UniPathway" id="UPA00193"/>
<dbReference type="FunFam" id="3.40.640.10:FF:000001">
    <property type="entry name" value="Serine hydroxymethyltransferase"/>
    <property type="match status" value="1"/>
</dbReference>
<dbReference type="AlphaFoldDB" id="S3C7C0"/>
<comment type="pathway">
    <text evidence="11">One-carbon metabolism; tetrahydrofolate interconversion.</text>
</comment>
<dbReference type="HAMAP" id="MF_00051">
    <property type="entry name" value="SHMT"/>
    <property type="match status" value="1"/>
</dbReference>
<keyword evidence="10 11" id="KW-0663">Pyridoxal phosphate</keyword>
<sequence>MFNLSECPAKRDPELWQWIDAEAKRQEQNIELIASENYASPAVMAAQGSCLTNKYAEGYPGKRYYGGCEFVDEVERLAIERAKKLFCEPAGVEMAVNVQPHSGAQANSAVFFAVLKPGDTFMGLSLADGGHLTHGMHLNFSGKYFHCVPYGLNDKEEIDYDEVERLAKENKPKLIVTGASAYSLKIDFKRFAEIAHSVGALLMVDMAHYAGLIAAGVYPSPFGHADIVTTTTHKTLRGPRGGMIFVRPDLEKAINSAVFPGMQGGPLMHVIAAKAVALGEALQPEYKTYQEQVMKNAHVMAEQLMARGLRIVSGRTESHVMLVDLRPLKITGKTAETVLHSVGITVNKNAIPHDPEKPFVTSGIRLGSPAMTTRGFKEDEARLTANLIVDVLEAPEDQAVLDRVRGEVAKLTAKFPVYVHD</sequence>
<evidence type="ECO:0000259" key="13">
    <source>
        <dbReference type="Pfam" id="PF00464"/>
    </source>
</evidence>
<proteinExistence type="inferred from homology"/>
<dbReference type="EC" id="2.1.2.1" evidence="11"/>
<comment type="caution">
    <text evidence="11">Lacks conserved residue(s) required for the propagation of feature annotation.</text>
</comment>